<feature type="transmembrane region" description="Helical" evidence="1">
    <location>
        <begin position="88"/>
        <end position="107"/>
    </location>
</feature>
<feature type="transmembrane region" description="Helical" evidence="1">
    <location>
        <begin position="128"/>
        <end position="148"/>
    </location>
</feature>
<keyword evidence="3" id="KW-0645">Protease</keyword>
<keyword evidence="3" id="KW-0482">Metalloprotease</keyword>
<keyword evidence="1" id="KW-1133">Transmembrane helix</keyword>
<evidence type="ECO:0000313" key="3">
    <source>
        <dbReference type="EMBL" id="TFW29525.1"/>
    </source>
</evidence>
<protein>
    <submittedName>
        <fullName evidence="3">CPBP family intramembrane metalloprotease</fullName>
    </submittedName>
</protein>
<gene>
    <name evidence="3" type="ORF">E4O92_18435</name>
</gene>
<evidence type="ECO:0000256" key="1">
    <source>
        <dbReference type="SAM" id="Phobius"/>
    </source>
</evidence>
<organism evidence="3 4">
    <name type="scientific">Massilia horti</name>
    <dbReference type="NCBI Taxonomy" id="2562153"/>
    <lineage>
        <taxon>Bacteria</taxon>
        <taxon>Pseudomonadati</taxon>
        <taxon>Pseudomonadota</taxon>
        <taxon>Betaproteobacteria</taxon>
        <taxon>Burkholderiales</taxon>
        <taxon>Oxalobacteraceae</taxon>
        <taxon>Telluria group</taxon>
        <taxon>Massilia</taxon>
    </lineage>
</organism>
<dbReference type="OrthoDB" id="8754470at2"/>
<evidence type="ECO:0000313" key="4">
    <source>
        <dbReference type="Proteomes" id="UP000297258"/>
    </source>
</evidence>
<keyword evidence="3" id="KW-0378">Hydrolase</keyword>
<feature type="domain" description="CAAX prenyl protease 2/Lysostaphin resistance protein A-like" evidence="2">
    <location>
        <begin position="117"/>
        <end position="207"/>
    </location>
</feature>
<dbReference type="PANTHER" id="PTHR36435:SF1">
    <property type="entry name" value="CAAX AMINO TERMINAL PROTEASE FAMILY PROTEIN"/>
    <property type="match status" value="1"/>
</dbReference>
<dbReference type="GO" id="GO:0004175">
    <property type="term" value="F:endopeptidase activity"/>
    <property type="evidence" value="ECO:0007669"/>
    <property type="project" value="UniProtKB-ARBA"/>
</dbReference>
<dbReference type="Proteomes" id="UP000297258">
    <property type="component" value="Unassembled WGS sequence"/>
</dbReference>
<accession>A0A4Y9SSR8</accession>
<proteinExistence type="predicted"/>
<dbReference type="InterPro" id="IPR052710">
    <property type="entry name" value="CAAX_protease"/>
</dbReference>
<dbReference type="GO" id="GO:0006508">
    <property type="term" value="P:proteolysis"/>
    <property type="evidence" value="ECO:0007669"/>
    <property type="project" value="UniProtKB-KW"/>
</dbReference>
<feature type="transmembrane region" description="Helical" evidence="1">
    <location>
        <begin position="16"/>
        <end position="39"/>
    </location>
</feature>
<dbReference type="AlphaFoldDB" id="A0A4Y9SSR8"/>
<dbReference type="Pfam" id="PF02517">
    <property type="entry name" value="Rce1-like"/>
    <property type="match status" value="1"/>
</dbReference>
<keyword evidence="1" id="KW-0812">Transmembrane</keyword>
<name>A0A4Y9SSR8_9BURK</name>
<dbReference type="GO" id="GO:0080120">
    <property type="term" value="P:CAAX-box protein maturation"/>
    <property type="evidence" value="ECO:0007669"/>
    <property type="project" value="UniProtKB-ARBA"/>
</dbReference>
<keyword evidence="1" id="KW-0472">Membrane</keyword>
<dbReference type="EMBL" id="SPUM01000123">
    <property type="protein sequence ID" value="TFW29525.1"/>
    <property type="molecule type" value="Genomic_DNA"/>
</dbReference>
<feature type="transmembrane region" description="Helical" evidence="1">
    <location>
        <begin position="51"/>
        <end position="73"/>
    </location>
</feature>
<dbReference type="PANTHER" id="PTHR36435">
    <property type="entry name" value="SLR1288 PROTEIN"/>
    <property type="match status" value="1"/>
</dbReference>
<feature type="transmembrane region" description="Helical" evidence="1">
    <location>
        <begin position="195"/>
        <end position="214"/>
    </location>
</feature>
<sequence length="253" mass="28204">MIGLNDMSLRNLAKQYPVLTAFTCAALQFALTFLILMAGKKFAPAEAYGKVKLLAFSSTVIFPLLLTHVFGMWREIGFGLDKLKPSPFFLACLLPVLMFASMGVRLPEHGGVRGDLLIQLFNAFGEELLFRGVIFVILLSLPQWKAILINGVLFGSMHLMRGYMDGNWGHAFVWAFMSAMAGMMFAAARYRVSSLWLLVFLHMILNLSSMYSNIETVAGPDVKRMMDWATKAVELGLGLYVMWQGSRRQALAA</sequence>
<evidence type="ECO:0000259" key="2">
    <source>
        <dbReference type="Pfam" id="PF02517"/>
    </source>
</evidence>
<dbReference type="GO" id="GO:0008237">
    <property type="term" value="F:metallopeptidase activity"/>
    <property type="evidence" value="ECO:0007669"/>
    <property type="project" value="UniProtKB-KW"/>
</dbReference>
<reference evidence="3 4" key="1">
    <citation type="submission" date="2019-03" db="EMBL/GenBank/DDBJ databases">
        <title>Draft genome of Massilia hortus sp. nov., a novel bacterial species of the Oxalobacteraceae family.</title>
        <authorList>
            <person name="Peta V."/>
            <person name="Raths R."/>
            <person name="Bucking H."/>
        </authorList>
    </citation>
    <scope>NUCLEOTIDE SEQUENCE [LARGE SCALE GENOMIC DNA]</scope>
    <source>
        <strain evidence="3 4">ONC3</strain>
    </source>
</reference>
<feature type="transmembrane region" description="Helical" evidence="1">
    <location>
        <begin position="168"/>
        <end position="188"/>
    </location>
</feature>
<keyword evidence="4" id="KW-1185">Reference proteome</keyword>
<dbReference type="InterPro" id="IPR003675">
    <property type="entry name" value="Rce1/LyrA-like_dom"/>
</dbReference>
<comment type="caution">
    <text evidence="3">The sequence shown here is derived from an EMBL/GenBank/DDBJ whole genome shotgun (WGS) entry which is preliminary data.</text>
</comment>